<sequence length="484" mass="51684">MREDKFGLRGLTFDDVLLVPAASDVLPNQVELTTNLTRDIKLNIPMISSGMDTVTESRMAIAMAREGGMGVIHKNMSIEEQAHEVDKVKRSEHGIIVDPIYLSPQNLLSDAEELMRKYAISGVPITENGKLVGIITNRDMRFENELNRPIGEVMTKENLVTAPVGTSLEDAKAILRKHRIEKLPLVDEAGNLKGLITIKDIEKATKYPNSAKDASGRLLVGAAVGVSKDLYDRMDALVAAKVDVIIVDTAHGHSAGVLRTLKELKAANPHIPVIAGNVATAAGTEALIEAGADAVKVGIGPGSICTTRVIAGIGVPQITAVYECAAVGHRYNIPIIADGGIKYSGDIAKAIAAGANVVMMGNILAGTDESPGETVIYQGRSYKVYRGMGSLGAMKLGSKDRYFQTEAKKLVPEGIEGRVPYKGMLADTIFQMVGGLRASMGYCGCHNIQEMINDTQFIQITAAGLKESHPHDVSITVEAPNYSG</sequence>
<feature type="binding site" evidence="13">
    <location>
        <position position="303"/>
    </location>
    <ligand>
        <name>IMP</name>
        <dbReference type="ChEBI" id="CHEBI:58053"/>
    </ligand>
</feature>
<dbReference type="PIRSF" id="PIRSF000130">
    <property type="entry name" value="IMPDH"/>
    <property type="match status" value="1"/>
</dbReference>
<dbReference type="CDD" id="cd00381">
    <property type="entry name" value="IMPDH"/>
    <property type="match status" value="1"/>
</dbReference>
<dbReference type="InterPro" id="IPR005990">
    <property type="entry name" value="IMP_DH"/>
</dbReference>
<feature type="binding site" evidence="13">
    <location>
        <position position="248"/>
    </location>
    <ligand>
        <name>NAD(+)</name>
        <dbReference type="ChEBI" id="CHEBI:57540"/>
    </ligand>
</feature>
<comment type="pathway">
    <text evidence="13 19">Purine metabolism; XMP biosynthesis via de novo pathway; XMP from IMP: step 1/1.</text>
</comment>
<comment type="function">
    <text evidence="13">Catalyzes the conversion of inosine 5'-phosphate (IMP) to xanthosine 5'-phosphate (XMP), the first committed and rate-limiting step in the de novo synthesis of guanine nucleotides, and therefore plays an important role in the regulation of cell growth.</text>
</comment>
<comment type="subunit">
    <text evidence="3 13">Homotetramer.</text>
</comment>
<name>A0A380NIB1_9FIRM</name>
<evidence type="ECO:0000256" key="6">
    <source>
        <dbReference type="ARBA" id="ARBA00022749"/>
    </source>
</evidence>
<dbReference type="InterPro" id="IPR000644">
    <property type="entry name" value="CBS_dom"/>
</dbReference>
<feature type="binding site" evidence="13">
    <location>
        <begin position="385"/>
        <end position="389"/>
    </location>
    <ligand>
        <name>IMP</name>
        <dbReference type="ChEBI" id="CHEBI:58053"/>
    </ligand>
</feature>
<feature type="binding site" evidence="13">
    <location>
        <position position="467"/>
    </location>
    <ligand>
        <name>K(+)</name>
        <dbReference type="ChEBI" id="CHEBI:29103"/>
        <note>ligand shared between two tetrameric partners</note>
    </ligand>
</feature>
<evidence type="ECO:0000256" key="10">
    <source>
        <dbReference type="ARBA" id="ARBA00023027"/>
    </source>
</evidence>
<dbReference type="SMART" id="SM00116">
    <property type="entry name" value="CBS"/>
    <property type="match status" value="2"/>
</dbReference>
<evidence type="ECO:0000256" key="13">
    <source>
        <dbReference type="HAMAP-Rule" id="MF_01964"/>
    </source>
</evidence>
<dbReference type="GO" id="GO:0000166">
    <property type="term" value="F:nucleotide binding"/>
    <property type="evidence" value="ECO:0007669"/>
    <property type="project" value="UniProtKB-UniRule"/>
</dbReference>
<dbReference type="Pfam" id="PF00478">
    <property type="entry name" value="IMPDH"/>
    <property type="match status" value="1"/>
</dbReference>
<dbReference type="PROSITE" id="PS00487">
    <property type="entry name" value="IMP_DH_GMP_RED"/>
    <property type="match status" value="1"/>
</dbReference>
<dbReference type="HAMAP" id="MF_01964">
    <property type="entry name" value="IMPDH"/>
    <property type="match status" value="1"/>
</dbReference>
<comment type="cofactor">
    <cofactor evidence="1 13">
        <name>K(+)</name>
        <dbReference type="ChEBI" id="CHEBI:29103"/>
    </cofactor>
</comment>
<dbReference type="UniPathway" id="UPA00601">
    <property type="reaction ID" value="UER00295"/>
</dbReference>
<feature type="binding site" description="in other chain" evidence="13 16">
    <location>
        <position position="302"/>
    </location>
    <ligand>
        <name>K(+)</name>
        <dbReference type="ChEBI" id="CHEBI:29103"/>
        <note>ligand shared between two tetrameric partners</note>
    </ligand>
</feature>
<evidence type="ECO:0000256" key="16">
    <source>
        <dbReference type="PIRSR" id="PIRSR000130-4"/>
    </source>
</evidence>
<gene>
    <name evidence="13 21" type="primary">guaB</name>
    <name evidence="21" type="ORF">NCTC12020_00674</name>
</gene>
<evidence type="ECO:0000256" key="8">
    <source>
        <dbReference type="ARBA" id="ARBA00022958"/>
    </source>
</evidence>
<evidence type="ECO:0000256" key="12">
    <source>
        <dbReference type="ARBA" id="ARBA00048028"/>
    </source>
</evidence>
<evidence type="ECO:0000256" key="15">
    <source>
        <dbReference type="PIRSR" id="PIRSR000130-3"/>
    </source>
</evidence>
<dbReference type="InterPro" id="IPR015875">
    <property type="entry name" value="IMP_DH/GMP_Rdtase_CS"/>
</dbReference>
<evidence type="ECO:0000256" key="1">
    <source>
        <dbReference type="ARBA" id="ARBA00001958"/>
    </source>
</evidence>
<dbReference type="InterPro" id="IPR013785">
    <property type="entry name" value="Aldolase_TIM"/>
</dbReference>
<feature type="binding site" evidence="13">
    <location>
        <position position="469"/>
    </location>
    <ligand>
        <name>K(+)</name>
        <dbReference type="ChEBI" id="CHEBI:29103"/>
        <note>ligand shared between two tetrameric partners</note>
    </ligand>
</feature>
<dbReference type="SMART" id="SM01240">
    <property type="entry name" value="IMPDH"/>
    <property type="match status" value="1"/>
</dbReference>
<feature type="binding site" evidence="13">
    <location>
        <position position="413"/>
    </location>
    <ligand>
        <name>IMP</name>
        <dbReference type="ChEBI" id="CHEBI:58053"/>
    </ligand>
</feature>
<evidence type="ECO:0000313" key="21">
    <source>
        <dbReference type="EMBL" id="SUP41798.1"/>
    </source>
</evidence>
<feature type="binding site" evidence="13 15">
    <location>
        <begin position="298"/>
        <end position="300"/>
    </location>
    <ligand>
        <name>NAD(+)</name>
        <dbReference type="ChEBI" id="CHEBI:57540"/>
    </ligand>
</feature>
<dbReference type="AlphaFoldDB" id="A0A380NIB1"/>
<dbReference type="Proteomes" id="UP000255367">
    <property type="component" value="Unassembled WGS sequence"/>
</dbReference>
<feature type="domain" description="CBS" evidence="20">
    <location>
        <begin position="154"/>
        <end position="212"/>
    </location>
</feature>
<dbReference type="Gene3D" id="3.20.20.70">
    <property type="entry name" value="Aldolase class I"/>
    <property type="match status" value="1"/>
</dbReference>
<protein>
    <recommendedName>
        <fullName evidence="13 19">Inosine-5'-monophosphate dehydrogenase</fullName>
        <shortName evidence="13">IMP dehydrogenase</shortName>
        <shortName evidence="13">IMPD</shortName>
        <shortName evidence="13">IMPDH</shortName>
        <ecNumber evidence="13 19">1.1.1.205</ecNumber>
    </recommendedName>
</protein>
<evidence type="ECO:0000259" key="20">
    <source>
        <dbReference type="PROSITE" id="PS51371"/>
    </source>
</evidence>
<keyword evidence="5" id="KW-0677">Repeat</keyword>
<evidence type="ECO:0000256" key="14">
    <source>
        <dbReference type="PIRSR" id="PIRSR000130-1"/>
    </source>
</evidence>
<evidence type="ECO:0000256" key="9">
    <source>
        <dbReference type="ARBA" id="ARBA00023002"/>
    </source>
</evidence>
<dbReference type="InterPro" id="IPR046342">
    <property type="entry name" value="CBS_dom_sf"/>
</dbReference>
<evidence type="ECO:0000313" key="22">
    <source>
        <dbReference type="Proteomes" id="UP000255367"/>
    </source>
</evidence>
<comment type="caution">
    <text evidence="13">Lacks conserved residue(s) required for the propagation of feature annotation.</text>
</comment>
<keyword evidence="11 17" id="KW-0129">CBS domain</keyword>
<dbReference type="PROSITE" id="PS51371">
    <property type="entry name" value="CBS"/>
    <property type="match status" value="2"/>
</dbReference>
<feature type="binding site" evidence="13">
    <location>
        <position position="468"/>
    </location>
    <ligand>
        <name>K(+)</name>
        <dbReference type="ChEBI" id="CHEBI:29103"/>
        <note>ligand shared between two tetrameric partners</note>
    </ligand>
</feature>
<dbReference type="OrthoDB" id="9805398at2"/>
<dbReference type="PANTHER" id="PTHR11911">
    <property type="entry name" value="INOSINE-5-MONOPHOSPHATE DEHYDROGENASE RELATED"/>
    <property type="match status" value="1"/>
</dbReference>
<feature type="active site" description="Proton acceptor" evidence="13 14">
    <location>
        <position position="401"/>
    </location>
</feature>
<comment type="activity regulation">
    <text evidence="13">Mycophenolic acid (MPA) is a non-competitive inhibitor that prevents formation of the closed enzyme conformation by binding to the same site as the amobile flap. In contrast, mizoribine monophosphate (MZP) is a competitive inhibitor that induces the closed conformation. MPA is a potent inhibitor of mammalian IMPDHs but a poor inhibitor of the bacterial enzymes. MZP is a more potent inhibitor of bacterial IMPDH.</text>
</comment>
<dbReference type="NCBIfam" id="TIGR01302">
    <property type="entry name" value="IMP_dehydrog"/>
    <property type="match status" value="1"/>
</dbReference>
<accession>A0A380NIB1</accession>
<keyword evidence="4 13" id="KW-0479">Metal-binding</keyword>
<dbReference type="GO" id="GO:0003938">
    <property type="term" value="F:IMP dehydrogenase activity"/>
    <property type="evidence" value="ECO:0007669"/>
    <property type="project" value="UniProtKB-UniRule"/>
</dbReference>
<evidence type="ECO:0000256" key="3">
    <source>
        <dbReference type="ARBA" id="ARBA00011881"/>
    </source>
</evidence>
<comment type="similarity">
    <text evidence="2 13 18">Belongs to the IMPDH/GMPR family.</text>
</comment>
<reference evidence="21 22" key="1">
    <citation type="submission" date="2018-06" db="EMBL/GenBank/DDBJ databases">
        <authorList>
            <consortium name="Pathogen Informatics"/>
            <person name="Doyle S."/>
        </authorList>
    </citation>
    <scope>NUCLEOTIDE SEQUENCE [LARGE SCALE GENOMIC DNA]</scope>
    <source>
        <strain evidence="21 22">NCTC12020</strain>
    </source>
</reference>
<dbReference type="FunFam" id="3.20.20.70:FF:000003">
    <property type="entry name" value="GMP reductase"/>
    <property type="match status" value="1"/>
</dbReference>
<dbReference type="SUPFAM" id="SSF51412">
    <property type="entry name" value="Inosine monophosphate dehydrogenase (IMPDH)"/>
    <property type="match status" value="1"/>
</dbReference>
<comment type="catalytic activity">
    <reaction evidence="12 13 19">
        <text>IMP + NAD(+) + H2O = XMP + NADH + H(+)</text>
        <dbReference type="Rhea" id="RHEA:11708"/>
        <dbReference type="ChEBI" id="CHEBI:15377"/>
        <dbReference type="ChEBI" id="CHEBI:15378"/>
        <dbReference type="ChEBI" id="CHEBI:57464"/>
        <dbReference type="ChEBI" id="CHEBI:57540"/>
        <dbReference type="ChEBI" id="CHEBI:57945"/>
        <dbReference type="ChEBI" id="CHEBI:58053"/>
        <dbReference type="EC" id="1.1.1.205"/>
    </reaction>
</comment>
<dbReference type="InterPro" id="IPR001093">
    <property type="entry name" value="IMP_DH_GMPRt"/>
</dbReference>
<feature type="binding site" description="in other chain" evidence="13 16">
    <location>
        <position position="300"/>
    </location>
    <ligand>
        <name>K(+)</name>
        <dbReference type="ChEBI" id="CHEBI:29103"/>
        <note>ligand shared between two tetrameric partners</note>
    </ligand>
</feature>
<keyword evidence="9 13" id="KW-0560">Oxidoreductase</keyword>
<feature type="domain" description="CBS" evidence="20">
    <location>
        <begin position="95"/>
        <end position="150"/>
    </location>
</feature>
<proteinExistence type="inferred from homology"/>
<organism evidence="21 22">
    <name type="scientific">Veillonella criceti</name>
    <dbReference type="NCBI Taxonomy" id="103891"/>
    <lineage>
        <taxon>Bacteria</taxon>
        <taxon>Bacillati</taxon>
        <taxon>Bacillota</taxon>
        <taxon>Negativicutes</taxon>
        <taxon>Veillonellales</taxon>
        <taxon>Veillonellaceae</taxon>
        <taxon>Veillonella</taxon>
    </lineage>
</organism>
<evidence type="ECO:0000256" key="11">
    <source>
        <dbReference type="ARBA" id="ARBA00023122"/>
    </source>
</evidence>
<evidence type="ECO:0000256" key="18">
    <source>
        <dbReference type="RuleBase" id="RU003927"/>
    </source>
</evidence>
<keyword evidence="8 13" id="KW-0630">Potassium</keyword>
<dbReference type="EMBL" id="UHIO01000001">
    <property type="protein sequence ID" value="SUP41798.1"/>
    <property type="molecule type" value="Genomic_DNA"/>
</dbReference>
<dbReference type="Pfam" id="PF00571">
    <property type="entry name" value="CBS"/>
    <property type="match status" value="2"/>
</dbReference>
<evidence type="ECO:0000256" key="4">
    <source>
        <dbReference type="ARBA" id="ARBA00022723"/>
    </source>
</evidence>
<evidence type="ECO:0000256" key="5">
    <source>
        <dbReference type="ARBA" id="ARBA00022737"/>
    </source>
</evidence>
<dbReference type="GO" id="GO:0046872">
    <property type="term" value="F:metal ion binding"/>
    <property type="evidence" value="ECO:0007669"/>
    <property type="project" value="UniProtKB-UniRule"/>
</dbReference>
<feature type="active site" description="Thioimidate intermediate" evidence="13 14">
    <location>
        <position position="305"/>
    </location>
</feature>
<evidence type="ECO:0000256" key="19">
    <source>
        <dbReference type="RuleBase" id="RU003928"/>
    </source>
</evidence>
<dbReference type="GO" id="GO:0006177">
    <property type="term" value="P:GMP biosynthetic process"/>
    <property type="evidence" value="ECO:0007669"/>
    <property type="project" value="UniProtKB-UniRule"/>
</dbReference>
<feature type="binding site" evidence="15">
    <location>
        <begin position="248"/>
        <end position="250"/>
    </location>
    <ligand>
        <name>NAD(+)</name>
        <dbReference type="ChEBI" id="CHEBI:57540"/>
    </ligand>
</feature>
<feature type="binding site" evidence="13">
    <location>
        <begin position="361"/>
        <end position="362"/>
    </location>
    <ligand>
        <name>IMP</name>
        <dbReference type="ChEBI" id="CHEBI:58053"/>
    </ligand>
</feature>
<evidence type="ECO:0000256" key="17">
    <source>
        <dbReference type="PROSITE-ProRule" id="PRU00703"/>
    </source>
</evidence>
<keyword evidence="22" id="KW-1185">Reference proteome</keyword>
<dbReference type="CDD" id="cd04601">
    <property type="entry name" value="CBS_pair_IMPDH"/>
    <property type="match status" value="1"/>
</dbReference>
<evidence type="ECO:0000256" key="2">
    <source>
        <dbReference type="ARBA" id="ARBA00005502"/>
    </source>
</evidence>
<dbReference type="SUPFAM" id="SSF54631">
    <property type="entry name" value="CBS-domain pair"/>
    <property type="match status" value="1"/>
</dbReference>
<keyword evidence="6 13" id="KW-0332">GMP biosynthesis</keyword>
<dbReference type="GO" id="GO:0006183">
    <property type="term" value="P:GTP biosynthetic process"/>
    <property type="evidence" value="ECO:0007669"/>
    <property type="project" value="TreeGrafter"/>
</dbReference>
<dbReference type="RefSeq" id="WP_115309903.1">
    <property type="nucleotide sequence ID" value="NZ_UHIO01000001.1"/>
</dbReference>
<keyword evidence="10 13" id="KW-0520">NAD</keyword>
<keyword evidence="7 13" id="KW-0658">Purine biosynthesis</keyword>
<evidence type="ECO:0000256" key="7">
    <source>
        <dbReference type="ARBA" id="ARBA00022755"/>
    </source>
</evidence>
<feature type="binding site" description="in other chain" evidence="13 16">
    <location>
        <position position="305"/>
    </location>
    <ligand>
        <name>K(+)</name>
        <dbReference type="ChEBI" id="CHEBI:29103"/>
        <note>ligand shared between two tetrameric partners</note>
    </ligand>
</feature>
<feature type="binding site" evidence="13">
    <location>
        <begin position="338"/>
        <end position="340"/>
    </location>
    <ligand>
        <name>IMP</name>
        <dbReference type="ChEBI" id="CHEBI:58053"/>
    </ligand>
</feature>
<dbReference type="EC" id="1.1.1.205" evidence="13 19"/>
<dbReference type="PANTHER" id="PTHR11911:SF111">
    <property type="entry name" value="INOSINE-5'-MONOPHOSPHATE DEHYDROGENASE"/>
    <property type="match status" value="1"/>
</dbReference>